<sequence length="73" mass="7564">MRALAPALALLLLAACSQEERNDVPPIPEPTAESANQLMAEAEKASANAAARAEPKAPPERSAADNTTNEVTP</sequence>
<dbReference type="PROSITE" id="PS51257">
    <property type="entry name" value="PROKAR_LIPOPROTEIN"/>
    <property type="match status" value="1"/>
</dbReference>
<feature type="region of interest" description="Disordered" evidence="1">
    <location>
        <begin position="20"/>
        <end position="73"/>
    </location>
</feature>
<protein>
    <recommendedName>
        <fullName evidence="4">Lipoprotein</fullName>
    </recommendedName>
</protein>
<organism evidence="2 3">
    <name type="scientific">Sphingomonas astaxanthinifaciens DSM 22298</name>
    <dbReference type="NCBI Taxonomy" id="1123267"/>
    <lineage>
        <taxon>Bacteria</taxon>
        <taxon>Pseudomonadati</taxon>
        <taxon>Pseudomonadota</taxon>
        <taxon>Alphaproteobacteria</taxon>
        <taxon>Sphingomonadales</taxon>
        <taxon>Sphingomonadaceae</taxon>
        <taxon>Sphingomonas</taxon>
    </lineage>
</organism>
<dbReference type="EMBL" id="BSOO01000026">
    <property type="protein sequence ID" value="GLR48452.1"/>
    <property type="molecule type" value="Genomic_DNA"/>
</dbReference>
<dbReference type="RefSeq" id="WP_156956870.1">
    <property type="nucleotide sequence ID" value="NZ_BSOO01000026.1"/>
</dbReference>
<evidence type="ECO:0000313" key="2">
    <source>
        <dbReference type="EMBL" id="GLR48452.1"/>
    </source>
</evidence>
<accession>A0ABQ5Z941</accession>
<dbReference type="Proteomes" id="UP001156703">
    <property type="component" value="Unassembled WGS sequence"/>
</dbReference>
<evidence type="ECO:0008006" key="4">
    <source>
        <dbReference type="Google" id="ProtNLM"/>
    </source>
</evidence>
<gene>
    <name evidence="2" type="ORF">GCM10007925_21680</name>
</gene>
<reference evidence="3" key="1">
    <citation type="journal article" date="2019" name="Int. J. Syst. Evol. Microbiol.">
        <title>The Global Catalogue of Microorganisms (GCM) 10K type strain sequencing project: providing services to taxonomists for standard genome sequencing and annotation.</title>
        <authorList>
            <consortium name="The Broad Institute Genomics Platform"/>
            <consortium name="The Broad Institute Genome Sequencing Center for Infectious Disease"/>
            <person name="Wu L."/>
            <person name="Ma J."/>
        </authorList>
    </citation>
    <scope>NUCLEOTIDE SEQUENCE [LARGE SCALE GENOMIC DNA]</scope>
    <source>
        <strain evidence="3">NBRC 102146</strain>
    </source>
</reference>
<comment type="caution">
    <text evidence="2">The sequence shown here is derived from an EMBL/GenBank/DDBJ whole genome shotgun (WGS) entry which is preliminary data.</text>
</comment>
<evidence type="ECO:0000313" key="3">
    <source>
        <dbReference type="Proteomes" id="UP001156703"/>
    </source>
</evidence>
<evidence type="ECO:0000256" key="1">
    <source>
        <dbReference type="SAM" id="MobiDB-lite"/>
    </source>
</evidence>
<keyword evidence="3" id="KW-1185">Reference proteome</keyword>
<feature type="compositionally biased region" description="Basic and acidic residues" evidence="1">
    <location>
        <begin position="53"/>
        <end position="63"/>
    </location>
</feature>
<name>A0ABQ5Z941_9SPHN</name>
<proteinExistence type="predicted"/>